<dbReference type="AlphaFoldDB" id="A0A812JHI4"/>
<reference evidence="1" key="1">
    <citation type="submission" date="2021-02" db="EMBL/GenBank/DDBJ databases">
        <authorList>
            <person name="Dougan E. K."/>
            <person name="Rhodes N."/>
            <person name="Thang M."/>
            <person name="Chan C."/>
        </authorList>
    </citation>
    <scope>NUCLEOTIDE SEQUENCE</scope>
</reference>
<dbReference type="Proteomes" id="UP000604046">
    <property type="component" value="Unassembled WGS sequence"/>
</dbReference>
<organism evidence="1 2">
    <name type="scientific">Symbiodinium natans</name>
    <dbReference type="NCBI Taxonomy" id="878477"/>
    <lineage>
        <taxon>Eukaryota</taxon>
        <taxon>Sar</taxon>
        <taxon>Alveolata</taxon>
        <taxon>Dinophyceae</taxon>
        <taxon>Suessiales</taxon>
        <taxon>Symbiodiniaceae</taxon>
        <taxon>Symbiodinium</taxon>
    </lineage>
</organism>
<name>A0A812JHI4_9DINO</name>
<accession>A0A812JHI4</accession>
<evidence type="ECO:0000313" key="2">
    <source>
        <dbReference type="Proteomes" id="UP000604046"/>
    </source>
</evidence>
<comment type="caution">
    <text evidence="1">The sequence shown here is derived from an EMBL/GenBank/DDBJ whole genome shotgun (WGS) entry which is preliminary data.</text>
</comment>
<proteinExistence type="predicted"/>
<protein>
    <submittedName>
        <fullName evidence="1">Uncharacterized protein</fullName>
    </submittedName>
</protein>
<evidence type="ECO:0000313" key="1">
    <source>
        <dbReference type="EMBL" id="CAE7206536.1"/>
    </source>
</evidence>
<sequence length="215" mass="24740">MDRQMDYAFPLADDDCDFPKQDAAFRTSYRRRLRLQGREQEYADADVGHIFAWQHAQTNDRNNVFMQDRRWNRVAKDNYDELNCAFSGAQRCRCAYDACQSEGRLSEGRWGGWQPDAIRAQGSAQFREMGLYTRVEGGFDPSSPAIQSGLVQFDAYGRPVGVGSLIQDYERLHGRRRHGRPVDPTYNDQHEAERYAAIASGQQRPQPISNWCCVM</sequence>
<keyword evidence="2" id="KW-1185">Reference proteome</keyword>
<dbReference type="EMBL" id="CAJNDS010000443">
    <property type="protein sequence ID" value="CAE7206536.1"/>
    <property type="molecule type" value="Genomic_DNA"/>
</dbReference>
<gene>
    <name evidence="1" type="ORF">SNAT2548_LOCUS6593</name>
</gene>